<dbReference type="FunFam" id="3.40.50.300:FF:000825">
    <property type="entry name" value="ABC bile acid transporter"/>
    <property type="match status" value="1"/>
</dbReference>
<evidence type="ECO:0000256" key="1">
    <source>
        <dbReference type="ARBA" id="ARBA00004141"/>
    </source>
</evidence>
<evidence type="ECO:0000259" key="13">
    <source>
        <dbReference type="PROSITE" id="PS50893"/>
    </source>
</evidence>
<keyword evidence="4 12" id="KW-0812">Transmembrane</keyword>
<feature type="transmembrane region" description="Helical" evidence="12">
    <location>
        <begin position="71"/>
        <end position="90"/>
    </location>
</feature>
<dbReference type="Gene3D" id="3.40.50.300">
    <property type="entry name" value="P-loop containing nucleotide triphosphate hydrolases"/>
    <property type="match status" value="2"/>
</dbReference>
<evidence type="ECO:0000256" key="2">
    <source>
        <dbReference type="ARBA" id="ARBA00009726"/>
    </source>
</evidence>
<evidence type="ECO:0000256" key="5">
    <source>
        <dbReference type="ARBA" id="ARBA00022737"/>
    </source>
</evidence>
<evidence type="ECO:0000256" key="11">
    <source>
        <dbReference type="SAM" id="MobiDB-lite"/>
    </source>
</evidence>
<feature type="transmembrane region" description="Helical" evidence="12">
    <location>
        <begin position="131"/>
        <end position="149"/>
    </location>
</feature>
<proteinExistence type="inferred from homology"/>
<feature type="region of interest" description="Disordered" evidence="11">
    <location>
        <begin position="378"/>
        <end position="417"/>
    </location>
</feature>
<feature type="transmembrane region" description="Helical" evidence="12">
    <location>
        <begin position="953"/>
        <end position="976"/>
    </location>
</feature>
<feature type="domain" description="ABC transmembrane type-1" evidence="14">
    <location>
        <begin position="958"/>
        <end position="1258"/>
    </location>
</feature>
<evidence type="ECO:0000259" key="14">
    <source>
        <dbReference type="PROSITE" id="PS50929"/>
    </source>
</evidence>
<dbReference type="Pfam" id="PF00005">
    <property type="entry name" value="ABC_tran"/>
    <property type="match status" value="2"/>
</dbReference>
<evidence type="ECO:0000256" key="8">
    <source>
        <dbReference type="ARBA" id="ARBA00022989"/>
    </source>
</evidence>
<dbReference type="GO" id="GO:0005524">
    <property type="term" value="F:ATP binding"/>
    <property type="evidence" value="ECO:0007669"/>
    <property type="project" value="UniProtKB-KW"/>
</dbReference>
<evidence type="ECO:0000256" key="6">
    <source>
        <dbReference type="ARBA" id="ARBA00022741"/>
    </source>
</evidence>
<feature type="region of interest" description="Disordered" evidence="11">
    <location>
        <begin position="905"/>
        <end position="924"/>
    </location>
</feature>
<comment type="caution">
    <text evidence="15">The sequence shown here is derived from an EMBL/GenBank/DDBJ whole genome shotgun (WGS) entry which is preliminary data.</text>
</comment>
<dbReference type="Gene3D" id="1.20.1560.10">
    <property type="entry name" value="ABC transporter type 1, transmembrane domain"/>
    <property type="match status" value="2"/>
</dbReference>
<dbReference type="CDD" id="cd18596">
    <property type="entry name" value="ABC_6TM_VMR1_D1_like"/>
    <property type="match status" value="1"/>
</dbReference>
<sequence>MDGSPPLPMRLHIEASLVLVTALLLSIPSARHLVGSFTGSPIKQSESVYEDQDGRSTHEDVAKFSTKMPKFFTIAFAAIGGFTSIYLSVLDSLDARVGIAQVAAIWTYSATWIVLGLNALCLAACRVSTRAYDLGIWLGLAASILFFTLLDLEFTRATNATGAAQPLSIALGGLHILSALGLAISAGSLQRRPKVYTKNGRPIDGHLTVSVIERVTYSWCRGILRLAGTKKDLDLTDFPALDHHTRSADLAAAWKNHPAQPRLWRAVFRAHRGKLSQQWILAVVKGVINYAPHFFVLKFLETIERGLVHGRWPVSAWFLVLAILLSIFMDGVIEGWMYWLSFGEISVPLKAQLAALVVEKSMRRKNVKGVADLDNGAARSEDDALDSDSTPLLNPNGEGDGDQKANNDGDSDGADPPQSRQAIINLIGVDTAHVADFAADQFQFIHCASKVSTSLAFQAYLLGWIPVVAGLSVGIVLFPITGYLSRVYTKAQKRMMKARDEQLQVVNETLQGARQIKLSALEEQWEERILATRGKVLARVWDTFMADAALFSCWIISPLASTTAALATYAIVNQGLTASVAFVGVAVFKSLESSLSQFPVLISDFLDAQVSTNRIEAYLNGPEIKPVTQDGPDVVFEGASIAWPIDEETPEAARFILRDINLSFPRGELSVISGKTGSGKSLLISSIIEEVDLLDGKIFAPTAPPVLERHDHKANSGNWIIPSVKAYVAQIPWIENGSLRDNILFGLPLNEERYRETIEACALIKDLEMLSDGDLTELGTNGINLSGGQKWRVTLARAVYSRAGILVLDDIFSAVDAHVGRHIFEKCLTGSLCRGRTRILVTHHVSLCQSRAKFLVELGDGTVLNSRLLDDLQEDGTEALARTHEEPPLEIGSEATTVNIDSDETVSVGGGNGGPPTSVPSKTPRQFIEEERIEKGSVKAEIYGAYLKSSGGFTAWTVALLLWIAFQGFALGRAYWLKIWTGSEEPQSDSYHYVAEMTVQPSLLSVPQGSTYTTAQSHSLHYYLAIYIVISVSTGLLDILCFFYNYWLSIKASKILFEKITYAVLRTPLRWLDTVPLGRILNRFTADFDTIDNQLAENMMLTVDSSLDAFRVCIAATLGTRHLLAPTLLLAGACARIGHQYLAAGRPTRRLESNARSPMFELYGAVLLGVATIRSSGLATTYLAKMYDHLDSYSVASRHLALFNRWLSFWMIVMGTAFAGAAGCLILLSDGMSAALAGFTMSFAINFSESMRWAVRCYLHTELDMNAAERVIEYTTLKTEDLGGRHPPAAWPTEGRVEVENLVVAYADDLPPVLRGVSFSIDGGERVGVVGRTGAGKSSLTLALFRLLEAREGTIRIDGLDISEMNLHDLRSRLAIIPQDPVLFSGTIRSNLDPFNNYTDSELYDSLSRVHLLDSGRSSPTTSTASPNPPQNIFSNLSHPISEGGGNLSQGQRQLLCLARAVTSRAGLMILDEATSSVDMGADALIQQSIREEFRGSTLIVIAHRLSTIADFDKILVLSGGEVAEVGTPRELWSLGGVFRGMCEESGESEKLERVVLGLGGMTDLWRGKDVESSEVK</sequence>
<dbReference type="SUPFAM" id="SSF90123">
    <property type="entry name" value="ABC transporter transmembrane region"/>
    <property type="match status" value="2"/>
</dbReference>
<feature type="domain" description="ABC transmembrane type-1" evidence="14">
    <location>
        <begin position="423"/>
        <end position="607"/>
    </location>
</feature>
<gene>
    <name evidence="15" type="ORF">DNG_10342</name>
</gene>
<comment type="subcellular location">
    <subcellularLocation>
        <location evidence="1">Membrane</location>
        <topology evidence="1">Multi-pass membrane protein</topology>
    </subcellularLocation>
</comment>
<dbReference type="InterPro" id="IPR003593">
    <property type="entry name" value="AAA+_ATPase"/>
</dbReference>
<dbReference type="InterPro" id="IPR017871">
    <property type="entry name" value="ABC_transporter-like_CS"/>
</dbReference>
<evidence type="ECO:0000313" key="16">
    <source>
        <dbReference type="Proteomes" id="UP001187682"/>
    </source>
</evidence>
<feature type="transmembrane region" description="Helical" evidence="12">
    <location>
        <begin position="461"/>
        <end position="485"/>
    </location>
</feature>
<dbReference type="FunFam" id="1.20.1560.10:FF:000013">
    <property type="entry name" value="ABC transporter C family member 2"/>
    <property type="match status" value="1"/>
</dbReference>
<dbReference type="InterPro" id="IPR003439">
    <property type="entry name" value="ABC_transporter-like_ATP-bd"/>
</dbReference>
<feature type="transmembrane region" description="Helical" evidence="12">
    <location>
        <begin position="314"/>
        <end position="339"/>
    </location>
</feature>
<protein>
    <submittedName>
        <fullName evidence="15">Related to multidrug transporter (Yeast bile transporter)</fullName>
    </submittedName>
</protein>
<feature type="transmembrane region" description="Helical" evidence="12">
    <location>
        <begin position="15"/>
        <end position="34"/>
    </location>
</feature>
<dbReference type="PANTHER" id="PTHR24223">
    <property type="entry name" value="ATP-BINDING CASSETTE SUB-FAMILY C"/>
    <property type="match status" value="1"/>
</dbReference>
<keyword evidence="16" id="KW-1185">Reference proteome</keyword>
<comment type="similarity">
    <text evidence="2">Belongs to the ABC transporter superfamily. ABCC family. Conjugate transporter (TC 3.A.1.208) subfamily.</text>
</comment>
<dbReference type="GO" id="GO:0016887">
    <property type="term" value="F:ATP hydrolysis activity"/>
    <property type="evidence" value="ECO:0007669"/>
    <property type="project" value="InterPro"/>
</dbReference>
<dbReference type="PROSITE" id="PS50893">
    <property type="entry name" value="ABC_TRANSPORTER_2"/>
    <property type="match status" value="2"/>
</dbReference>
<dbReference type="PANTHER" id="PTHR24223:SF456">
    <property type="entry name" value="MULTIDRUG RESISTANCE-ASSOCIATED PROTEIN LETHAL(2)03659"/>
    <property type="match status" value="1"/>
</dbReference>
<keyword evidence="10" id="KW-0325">Glycoprotein</keyword>
<feature type="region of interest" description="Disordered" evidence="11">
    <location>
        <begin position="1415"/>
        <end position="1439"/>
    </location>
</feature>
<feature type="transmembrane region" description="Helical" evidence="12">
    <location>
        <begin position="1234"/>
        <end position="1255"/>
    </location>
</feature>
<feature type="domain" description="ABC transporter" evidence="13">
    <location>
        <begin position="634"/>
        <end position="885"/>
    </location>
</feature>
<feature type="transmembrane region" description="Helical" evidence="12">
    <location>
        <begin position="1205"/>
        <end position="1228"/>
    </location>
</feature>
<evidence type="ECO:0000256" key="3">
    <source>
        <dbReference type="ARBA" id="ARBA00022448"/>
    </source>
</evidence>
<feature type="transmembrane region" description="Helical" evidence="12">
    <location>
        <begin position="169"/>
        <end position="189"/>
    </location>
</feature>
<evidence type="ECO:0000256" key="12">
    <source>
        <dbReference type="SAM" id="Phobius"/>
    </source>
</evidence>
<keyword evidence="3" id="KW-0813">Transport</keyword>
<feature type="domain" description="ABC transporter" evidence="13">
    <location>
        <begin position="1297"/>
        <end position="1545"/>
    </location>
</feature>
<dbReference type="InterPro" id="IPR027417">
    <property type="entry name" value="P-loop_NTPase"/>
</dbReference>
<dbReference type="InterPro" id="IPR011527">
    <property type="entry name" value="ABC1_TM_dom"/>
</dbReference>
<dbReference type="GO" id="GO:0005737">
    <property type="term" value="C:cytoplasm"/>
    <property type="evidence" value="ECO:0007669"/>
    <property type="project" value="UniProtKB-ARBA"/>
</dbReference>
<dbReference type="Proteomes" id="UP001187682">
    <property type="component" value="Unassembled WGS sequence"/>
</dbReference>
<dbReference type="SMART" id="SM00382">
    <property type="entry name" value="AAA"/>
    <property type="match status" value="2"/>
</dbReference>
<dbReference type="InterPro" id="IPR036640">
    <property type="entry name" value="ABC1_TM_sf"/>
</dbReference>
<keyword evidence="5" id="KW-0677">Repeat</keyword>
<accession>A0AAE8N982</accession>
<dbReference type="FunFam" id="3.40.50.300:FF:000610">
    <property type="entry name" value="Multidrug resistance-associated ABC transporter"/>
    <property type="match status" value="1"/>
</dbReference>
<keyword evidence="8 12" id="KW-1133">Transmembrane helix</keyword>
<evidence type="ECO:0000256" key="7">
    <source>
        <dbReference type="ARBA" id="ARBA00022840"/>
    </source>
</evidence>
<organism evidence="15 16">
    <name type="scientific">Cephalotrichum gorgonifer</name>
    <dbReference type="NCBI Taxonomy" id="2041049"/>
    <lineage>
        <taxon>Eukaryota</taxon>
        <taxon>Fungi</taxon>
        <taxon>Dikarya</taxon>
        <taxon>Ascomycota</taxon>
        <taxon>Pezizomycotina</taxon>
        <taxon>Sordariomycetes</taxon>
        <taxon>Hypocreomycetidae</taxon>
        <taxon>Microascales</taxon>
        <taxon>Microascaceae</taxon>
        <taxon>Cephalotrichum</taxon>
    </lineage>
</organism>
<keyword evidence="7" id="KW-0067">ATP-binding</keyword>
<dbReference type="GO" id="GO:0016020">
    <property type="term" value="C:membrane"/>
    <property type="evidence" value="ECO:0007669"/>
    <property type="project" value="UniProtKB-SubCell"/>
</dbReference>
<keyword evidence="6" id="KW-0547">Nucleotide-binding</keyword>
<feature type="transmembrane region" description="Helical" evidence="12">
    <location>
        <begin position="102"/>
        <end position="124"/>
    </location>
</feature>
<reference evidence="15" key="1">
    <citation type="submission" date="2018-03" db="EMBL/GenBank/DDBJ databases">
        <authorList>
            <person name="Guldener U."/>
        </authorList>
    </citation>
    <scope>NUCLEOTIDE SEQUENCE</scope>
</reference>
<dbReference type="GO" id="GO:0140359">
    <property type="term" value="F:ABC-type transporter activity"/>
    <property type="evidence" value="ECO:0007669"/>
    <property type="project" value="InterPro"/>
</dbReference>
<keyword evidence="9 12" id="KW-0472">Membrane</keyword>
<evidence type="ECO:0000256" key="9">
    <source>
        <dbReference type="ARBA" id="ARBA00023136"/>
    </source>
</evidence>
<dbReference type="CDD" id="cd18604">
    <property type="entry name" value="ABC_6TM_VMR1_D2_like"/>
    <property type="match status" value="1"/>
</dbReference>
<dbReference type="PROSITE" id="PS50929">
    <property type="entry name" value="ABC_TM1F"/>
    <property type="match status" value="2"/>
</dbReference>
<dbReference type="Pfam" id="PF00664">
    <property type="entry name" value="ABC_membrane"/>
    <property type="match status" value="2"/>
</dbReference>
<evidence type="ECO:0000256" key="4">
    <source>
        <dbReference type="ARBA" id="ARBA00022692"/>
    </source>
</evidence>
<dbReference type="InterPro" id="IPR050173">
    <property type="entry name" value="ABC_transporter_C-like"/>
</dbReference>
<evidence type="ECO:0000313" key="15">
    <source>
        <dbReference type="EMBL" id="SPO07647.1"/>
    </source>
</evidence>
<feature type="transmembrane region" description="Helical" evidence="12">
    <location>
        <begin position="1162"/>
        <end position="1184"/>
    </location>
</feature>
<evidence type="ECO:0000256" key="10">
    <source>
        <dbReference type="ARBA" id="ARBA00023180"/>
    </source>
</evidence>
<dbReference type="EMBL" id="ONZQ02000023">
    <property type="protein sequence ID" value="SPO07647.1"/>
    <property type="molecule type" value="Genomic_DNA"/>
</dbReference>
<dbReference type="CDD" id="cd03250">
    <property type="entry name" value="ABCC_MRP_domain1"/>
    <property type="match status" value="1"/>
</dbReference>
<feature type="transmembrane region" description="Helical" evidence="12">
    <location>
        <begin position="1022"/>
        <end position="1047"/>
    </location>
</feature>
<dbReference type="CDD" id="cd03244">
    <property type="entry name" value="ABCC_MRP_domain2"/>
    <property type="match status" value="1"/>
</dbReference>
<dbReference type="PROSITE" id="PS00211">
    <property type="entry name" value="ABC_TRANSPORTER_1"/>
    <property type="match status" value="1"/>
</dbReference>
<dbReference type="SUPFAM" id="SSF52540">
    <property type="entry name" value="P-loop containing nucleoside triphosphate hydrolases"/>
    <property type="match status" value="2"/>
</dbReference>
<name>A0AAE8N982_9PEZI</name>